<dbReference type="GO" id="GO:0003729">
    <property type="term" value="F:mRNA binding"/>
    <property type="evidence" value="ECO:0007669"/>
    <property type="project" value="TreeGrafter"/>
</dbReference>
<reference evidence="3" key="2">
    <citation type="journal article" date="2021" name="World Allergy Organ. J.">
        <title>Chromosome-level assembly of Dermatophagoides farinae genome and transcriptome reveals two novel allergens Der f 37 and Der f 39.</title>
        <authorList>
            <person name="Chen J."/>
            <person name="Cai Z."/>
            <person name="Fan D."/>
            <person name="Hu J."/>
            <person name="Hou Y."/>
            <person name="He Y."/>
            <person name="Zhang Z."/>
            <person name="Zhao Z."/>
            <person name="Gao P."/>
            <person name="Hu W."/>
            <person name="Sun J."/>
            <person name="Li J."/>
            <person name="Ji K."/>
        </authorList>
    </citation>
    <scope>NUCLEOTIDE SEQUENCE</scope>
    <source>
        <strain evidence="3">JKM2019</strain>
    </source>
</reference>
<evidence type="ECO:0000259" key="2">
    <source>
        <dbReference type="Pfam" id="PF22600"/>
    </source>
</evidence>
<evidence type="ECO:0000256" key="1">
    <source>
        <dbReference type="SAM" id="MobiDB-lite"/>
    </source>
</evidence>
<proteinExistence type="predicted"/>
<dbReference type="Gene3D" id="3.30.460.10">
    <property type="entry name" value="Beta Polymerase, domain 2"/>
    <property type="match status" value="1"/>
</dbReference>
<feature type="domain" description="Poly(A) RNA polymerase mitochondrial-like central palm" evidence="2">
    <location>
        <begin position="160"/>
        <end position="288"/>
    </location>
</feature>
<protein>
    <submittedName>
        <fullName evidence="3">Nucleotidyltransferase domain containing protein</fullName>
    </submittedName>
</protein>
<dbReference type="GO" id="GO:0043634">
    <property type="term" value="P:polyadenylation-dependent ncRNA catabolic process"/>
    <property type="evidence" value="ECO:0007669"/>
    <property type="project" value="TreeGrafter"/>
</dbReference>
<gene>
    <name evidence="3" type="ORF">HUG17_9609</name>
</gene>
<dbReference type="AlphaFoldDB" id="A0A9D4P2Q4"/>
<reference evidence="3" key="1">
    <citation type="submission" date="2020-06" db="EMBL/GenBank/DDBJ databases">
        <authorList>
            <person name="Ji K."/>
            <person name="Li J."/>
        </authorList>
    </citation>
    <scope>NUCLEOTIDE SEQUENCE</scope>
    <source>
        <strain evidence="3">JKM2019</strain>
        <tissue evidence="3">Whole body</tissue>
    </source>
</reference>
<feature type="region of interest" description="Disordered" evidence="1">
    <location>
        <begin position="27"/>
        <end position="47"/>
    </location>
</feature>
<feature type="compositionally biased region" description="Polar residues" evidence="1">
    <location>
        <begin position="137"/>
        <end position="146"/>
    </location>
</feature>
<dbReference type="PANTHER" id="PTHR23092">
    <property type="entry name" value="POLY(A) RNA POLYMERASE"/>
    <property type="match status" value="1"/>
</dbReference>
<comment type="caution">
    <text evidence="3">The sequence shown here is derived from an EMBL/GenBank/DDBJ whole genome shotgun (WGS) entry which is preliminary data.</text>
</comment>
<dbReference type="InterPro" id="IPR043519">
    <property type="entry name" value="NT_sf"/>
</dbReference>
<dbReference type="InterPro" id="IPR054708">
    <property type="entry name" value="MTPAP-like_central"/>
</dbReference>
<feature type="compositionally biased region" description="Low complexity" evidence="1">
    <location>
        <begin position="764"/>
        <end position="773"/>
    </location>
</feature>
<dbReference type="GO" id="GO:0031499">
    <property type="term" value="C:TRAMP complex"/>
    <property type="evidence" value="ECO:0007669"/>
    <property type="project" value="TreeGrafter"/>
</dbReference>
<dbReference type="GO" id="GO:0005730">
    <property type="term" value="C:nucleolus"/>
    <property type="evidence" value="ECO:0007669"/>
    <property type="project" value="TreeGrafter"/>
</dbReference>
<dbReference type="EMBL" id="SDOV01000003">
    <property type="protein sequence ID" value="KAH7642918.1"/>
    <property type="molecule type" value="Genomic_DNA"/>
</dbReference>
<dbReference type="GO" id="GO:0031123">
    <property type="term" value="P:RNA 3'-end processing"/>
    <property type="evidence" value="ECO:0007669"/>
    <property type="project" value="TreeGrafter"/>
</dbReference>
<dbReference type="Gene3D" id="1.10.1410.10">
    <property type="match status" value="1"/>
</dbReference>
<dbReference type="Proteomes" id="UP000828236">
    <property type="component" value="Unassembled WGS sequence"/>
</dbReference>
<accession>A0A9D4P2Q4</accession>
<evidence type="ECO:0000313" key="3">
    <source>
        <dbReference type="EMBL" id="KAH7642918.1"/>
    </source>
</evidence>
<feature type="region of interest" description="Disordered" evidence="1">
    <location>
        <begin position="764"/>
        <end position="790"/>
    </location>
</feature>
<dbReference type="SUPFAM" id="SSF81301">
    <property type="entry name" value="Nucleotidyltransferase"/>
    <property type="match status" value="1"/>
</dbReference>
<feature type="region of interest" description="Disordered" evidence="1">
    <location>
        <begin position="115"/>
        <end position="146"/>
    </location>
</feature>
<dbReference type="Pfam" id="PF22600">
    <property type="entry name" value="MTPAP-like_central"/>
    <property type="match status" value="1"/>
</dbReference>
<feature type="compositionally biased region" description="Polar residues" evidence="1">
    <location>
        <begin position="724"/>
        <end position="733"/>
    </location>
</feature>
<organism evidence="3">
    <name type="scientific">Dermatophagoides farinae</name>
    <name type="common">American house dust mite</name>
    <dbReference type="NCBI Taxonomy" id="6954"/>
    <lineage>
        <taxon>Eukaryota</taxon>
        <taxon>Metazoa</taxon>
        <taxon>Ecdysozoa</taxon>
        <taxon>Arthropoda</taxon>
        <taxon>Chelicerata</taxon>
        <taxon>Arachnida</taxon>
        <taxon>Acari</taxon>
        <taxon>Acariformes</taxon>
        <taxon>Sarcoptiformes</taxon>
        <taxon>Astigmata</taxon>
        <taxon>Psoroptidia</taxon>
        <taxon>Analgoidea</taxon>
        <taxon>Pyroglyphidae</taxon>
        <taxon>Dermatophagoidinae</taxon>
        <taxon>Dermatophagoides</taxon>
    </lineage>
</organism>
<dbReference type="SUPFAM" id="SSF81631">
    <property type="entry name" value="PAP/OAS1 substrate-binding domain"/>
    <property type="match status" value="1"/>
</dbReference>
<dbReference type="GO" id="GO:1990817">
    <property type="term" value="F:poly(A) RNA polymerase activity"/>
    <property type="evidence" value="ECO:0007669"/>
    <property type="project" value="InterPro"/>
</dbReference>
<name>A0A9D4P2Q4_DERFA</name>
<sequence>MEQSEIINEQQRPRSSTSYHHHTIIANNEHEQSNNQPQQQQQQLQRRKHPNYFSFIKRSSLNKGSFEINGRHNECISCKDNVFYVKNLKFPDCVVRNLCQIYKYKGELWFINRSSSSTNDHHDDDDNNGNDNDSNHENQLIKSSGHQQQDCYETIYEKIHVELNDFYSFIKPLKEDEIMRKATFFCLADSIKKLSFVKQVKYYGSYSSKTYLPVSDIDLVVYCNLVNDELQTLFLIAERLAYDGIIENRFNIIPLSRIPLLKFNDSLTGLPINITLNTKNVMERSQYIKEHIRPNSHQMKLLFFLKYYLLSKGTNQVFYGGIGSYALALMVIRFFQEESVKELVRNENVYQNSILGYLLMGFFERFGDVNFFKNHIISVHNDGDYIECNYLNDTNHNHHHHGNGGGGGVVGRHSNSEKKSSILRIKDHIEPWNDVSYGSFNSAEILKDFQYLHDKFMKADKSRSKSLLGQVLYVVDSFIEYRNLLLYLFRKWFDDYDVKEYLSGKYPSKTKFQEFIEKRRIFHKQNLSFTQTYLEDKSLEFRFESLPLPHSSMNRSTTATNTRSGSYDLFIDCDIDNDNDDDDYDDDIENRQPINIINHQQHHYHQRPAHFNHHHHHYNHHRNNYHNHNQNRHYHHQMNNQTNHNNGNMSMIHQPFDRFRANNTTSTTTTTSNVQSFLQNNFNFGPRRTNNKRNKTGFNPLFTDNIQQQQQDPDMMMINNEKQLTNPNSFKKNTSTTTTTSTDNDIEHDEFQSSTIATIITTTPTTSSSMDTSFACSNHVSGADDDADGR</sequence>
<feature type="compositionally biased region" description="Low complexity" evidence="1">
    <location>
        <begin position="33"/>
        <end position="44"/>
    </location>
</feature>
<dbReference type="InterPro" id="IPR045862">
    <property type="entry name" value="Trf4-like"/>
</dbReference>
<feature type="region of interest" description="Disordered" evidence="1">
    <location>
        <begin position="724"/>
        <end position="746"/>
    </location>
</feature>
<dbReference type="PANTHER" id="PTHR23092:SF15">
    <property type="entry name" value="INACTIVE NON-CANONICAL POLY(A) RNA POLYMERASE PROTEIN TRF4-2-RELATED"/>
    <property type="match status" value="1"/>
</dbReference>